<keyword evidence="1" id="KW-0812">Transmembrane</keyword>
<dbReference type="EMBL" id="ASPP01003713">
    <property type="protein sequence ID" value="ETO33061.1"/>
    <property type="molecule type" value="Genomic_DNA"/>
</dbReference>
<feature type="non-terminal residue" evidence="2">
    <location>
        <position position="1"/>
    </location>
</feature>
<evidence type="ECO:0000313" key="3">
    <source>
        <dbReference type="Proteomes" id="UP000023152"/>
    </source>
</evidence>
<sequence length="173" mass="20484">KIENFLTCCSSAQVRNNKVEKIKTNKFNFAFFIFESSNDSNKKKGNSELCSQLKNFAFVDLHKQFKKYNNNYYRLSFGNIDIGSYVNLIVAFQFVQYFSFISIIRKTILKTRLLKLLLSFFYFNVLQKKMEMTKEMLSDQRDPKVSERLIANKNCLNLLLSIVVLNEVMRRNY</sequence>
<keyword evidence="1" id="KW-0472">Membrane</keyword>
<organism evidence="2 3">
    <name type="scientific">Reticulomyxa filosa</name>
    <dbReference type="NCBI Taxonomy" id="46433"/>
    <lineage>
        <taxon>Eukaryota</taxon>
        <taxon>Sar</taxon>
        <taxon>Rhizaria</taxon>
        <taxon>Retaria</taxon>
        <taxon>Foraminifera</taxon>
        <taxon>Monothalamids</taxon>
        <taxon>Reticulomyxidae</taxon>
        <taxon>Reticulomyxa</taxon>
    </lineage>
</organism>
<protein>
    <submittedName>
        <fullName evidence="2">Uncharacterized protein</fullName>
    </submittedName>
</protein>
<dbReference type="AlphaFoldDB" id="X6P4A8"/>
<keyword evidence="3" id="KW-1185">Reference proteome</keyword>
<evidence type="ECO:0000256" key="1">
    <source>
        <dbReference type="SAM" id="Phobius"/>
    </source>
</evidence>
<reference evidence="2 3" key="1">
    <citation type="journal article" date="2013" name="Curr. Biol.">
        <title>The Genome of the Foraminiferan Reticulomyxa filosa.</title>
        <authorList>
            <person name="Glockner G."/>
            <person name="Hulsmann N."/>
            <person name="Schleicher M."/>
            <person name="Noegel A.A."/>
            <person name="Eichinger L."/>
            <person name="Gallinger C."/>
            <person name="Pawlowski J."/>
            <person name="Sierra R."/>
            <person name="Euteneuer U."/>
            <person name="Pillet L."/>
            <person name="Moustafa A."/>
            <person name="Platzer M."/>
            <person name="Groth M."/>
            <person name="Szafranski K."/>
            <person name="Schliwa M."/>
        </authorList>
    </citation>
    <scope>NUCLEOTIDE SEQUENCE [LARGE SCALE GENOMIC DNA]</scope>
</reference>
<feature type="transmembrane region" description="Helical" evidence="1">
    <location>
        <begin position="82"/>
        <end position="101"/>
    </location>
</feature>
<dbReference type="Proteomes" id="UP000023152">
    <property type="component" value="Unassembled WGS sequence"/>
</dbReference>
<evidence type="ECO:0000313" key="2">
    <source>
        <dbReference type="EMBL" id="ETO33061.1"/>
    </source>
</evidence>
<accession>X6P4A8</accession>
<comment type="caution">
    <text evidence="2">The sequence shown here is derived from an EMBL/GenBank/DDBJ whole genome shotgun (WGS) entry which is preliminary data.</text>
</comment>
<keyword evidence="1" id="KW-1133">Transmembrane helix</keyword>
<proteinExistence type="predicted"/>
<feature type="transmembrane region" description="Helical" evidence="1">
    <location>
        <begin position="113"/>
        <end position="130"/>
    </location>
</feature>
<gene>
    <name evidence="2" type="ORF">RFI_04046</name>
</gene>
<name>X6P4A8_RETFI</name>